<dbReference type="AlphaFoldDB" id="A0A1G9WT73"/>
<proteinExistence type="predicted"/>
<dbReference type="GO" id="GO:0016020">
    <property type="term" value="C:membrane"/>
    <property type="evidence" value="ECO:0007669"/>
    <property type="project" value="TreeGrafter"/>
</dbReference>
<keyword evidence="1" id="KW-0812">Transmembrane</keyword>
<feature type="transmembrane region" description="Helical" evidence="1">
    <location>
        <begin position="228"/>
        <end position="250"/>
    </location>
</feature>
<feature type="domain" description="Acyltransferase 3" evidence="2">
    <location>
        <begin position="8"/>
        <end position="338"/>
    </location>
</feature>
<accession>A0A1G9WT73</accession>
<dbReference type="Pfam" id="PF01757">
    <property type="entry name" value="Acyl_transf_3"/>
    <property type="match status" value="1"/>
</dbReference>
<evidence type="ECO:0000259" key="2">
    <source>
        <dbReference type="Pfam" id="PF01757"/>
    </source>
</evidence>
<dbReference type="EMBL" id="FNGS01000010">
    <property type="protein sequence ID" value="SDM87752.1"/>
    <property type="molecule type" value="Genomic_DNA"/>
</dbReference>
<dbReference type="InterPro" id="IPR050879">
    <property type="entry name" value="Acyltransferase_3"/>
</dbReference>
<keyword evidence="1" id="KW-0472">Membrane</keyword>
<evidence type="ECO:0000313" key="4">
    <source>
        <dbReference type="Proteomes" id="UP000198901"/>
    </source>
</evidence>
<dbReference type="RefSeq" id="WP_093207949.1">
    <property type="nucleotide sequence ID" value="NZ_FNGS01000010.1"/>
</dbReference>
<keyword evidence="3" id="KW-0808">Transferase</keyword>
<keyword evidence="4" id="KW-1185">Reference proteome</keyword>
<reference evidence="3 4" key="1">
    <citation type="submission" date="2016-10" db="EMBL/GenBank/DDBJ databases">
        <authorList>
            <person name="de Groot N.N."/>
        </authorList>
    </citation>
    <scope>NUCLEOTIDE SEQUENCE [LARGE SCALE GENOMIC DNA]</scope>
    <source>
        <strain evidence="3 4">DSM 21668</strain>
    </source>
</reference>
<dbReference type="Proteomes" id="UP000198901">
    <property type="component" value="Unassembled WGS sequence"/>
</dbReference>
<feature type="transmembrane region" description="Helical" evidence="1">
    <location>
        <begin position="147"/>
        <end position="165"/>
    </location>
</feature>
<keyword evidence="3" id="KW-0012">Acyltransferase</keyword>
<dbReference type="PANTHER" id="PTHR23028">
    <property type="entry name" value="ACETYLTRANSFERASE"/>
    <property type="match status" value="1"/>
</dbReference>
<evidence type="ECO:0000256" key="1">
    <source>
        <dbReference type="SAM" id="Phobius"/>
    </source>
</evidence>
<evidence type="ECO:0000313" key="3">
    <source>
        <dbReference type="EMBL" id="SDM87752.1"/>
    </source>
</evidence>
<keyword evidence="3" id="KW-0378">Hydrolase</keyword>
<name>A0A1G9WT73_9BACT</name>
<dbReference type="GO" id="GO:0016747">
    <property type="term" value="F:acyltransferase activity, transferring groups other than amino-acyl groups"/>
    <property type="evidence" value="ECO:0007669"/>
    <property type="project" value="InterPro"/>
</dbReference>
<keyword evidence="1" id="KW-1133">Transmembrane helix</keyword>
<sequence>MKHRFDVLDIFRGLFASMVVLFHMAFFTDTPLINNRLVRNADMFVDFFFVLSGFVIAYSYPQFETSRKLQRFLTRRFWRIYPLHFVMLLAVLFVELTKNSLSDYVHINQPDNPNNNVYTFLTSLLLLNSVKLFGVTDVSWNIPSWSISAEMIAYVVYGLAMRLIAPRWKAPAFLALSVGAAATLVAVTGKMELNYSFDYGFLRGLTGFFAGAFCFTLFSAAYDRVRALPGGLFSILEVLMLALIVVSISFGEALKHIGLLYEFVFLAAIFVFSFEKGICSSTLKKSTLLHRVGTYSYSIYLTHPLTLSLFNILFVRILKFSPASYSYLVFLNFVVIYFVARWTYHHIELKFKDGRLPFLSQRV</sequence>
<dbReference type="OrthoDB" id="9796461at2"/>
<organism evidence="3 4">
    <name type="scientific">Siphonobacter aquaeclarae</name>
    <dbReference type="NCBI Taxonomy" id="563176"/>
    <lineage>
        <taxon>Bacteria</taxon>
        <taxon>Pseudomonadati</taxon>
        <taxon>Bacteroidota</taxon>
        <taxon>Cytophagia</taxon>
        <taxon>Cytophagales</taxon>
        <taxon>Cytophagaceae</taxon>
        <taxon>Siphonobacter</taxon>
    </lineage>
</organism>
<dbReference type="InterPro" id="IPR002656">
    <property type="entry name" value="Acyl_transf_3_dom"/>
</dbReference>
<feature type="transmembrane region" description="Helical" evidence="1">
    <location>
        <begin position="7"/>
        <end position="28"/>
    </location>
</feature>
<dbReference type="STRING" id="563176.SAMN04488090_4430"/>
<feature type="transmembrane region" description="Helical" evidence="1">
    <location>
        <begin position="325"/>
        <end position="344"/>
    </location>
</feature>
<feature type="transmembrane region" description="Helical" evidence="1">
    <location>
        <begin position="294"/>
        <end position="318"/>
    </location>
</feature>
<feature type="transmembrane region" description="Helical" evidence="1">
    <location>
        <begin position="43"/>
        <end position="60"/>
    </location>
</feature>
<dbReference type="GO" id="GO:0016787">
    <property type="term" value="F:hydrolase activity"/>
    <property type="evidence" value="ECO:0007669"/>
    <property type="project" value="UniProtKB-KW"/>
</dbReference>
<feature type="transmembrane region" description="Helical" evidence="1">
    <location>
        <begin position="171"/>
        <end position="189"/>
    </location>
</feature>
<feature type="transmembrane region" description="Helical" evidence="1">
    <location>
        <begin position="201"/>
        <end position="222"/>
    </location>
</feature>
<feature type="transmembrane region" description="Helical" evidence="1">
    <location>
        <begin position="80"/>
        <end position="97"/>
    </location>
</feature>
<gene>
    <name evidence="3" type="ORF">SAMN04488090_4430</name>
</gene>
<dbReference type="PANTHER" id="PTHR23028:SF131">
    <property type="entry name" value="BLR2367 PROTEIN"/>
    <property type="match status" value="1"/>
</dbReference>
<feature type="transmembrane region" description="Helical" evidence="1">
    <location>
        <begin position="257"/>
        <end position="274"/>
    </location>
</feature>
<protein>
    <submittedName>
        <fullName evidence="3">Peptidoglycan/LPS O-acetylase OafA/YrhL, contains acyltransferase and SGNH-hydrolase domains</fullName>
    </submittedName>
</protein>
<dbReference type="GO" id="GO:0000271">
    <property type="term" value="P:polysaccharide biosynthetic process"/>
    <property type="evidence" value="ECO:0007669"/>
    <property type="project" value="TreeGrafter"/>
</dbReference>